<dbReference type="CDD" id="cd03794">
    <property type="entry name" value="GT4_WbuB-like"/>
    <property type="match status" value="1"/>
</dbReference>
<organism evidence="3 4">
    <name type="scientific">Clostridium neuense</name>
    <dbReference type="NCBI Taxonomy" id="1728934"/>
    <lineage>
        <taxon>Bacteria</taxon>
        <taxon>Bacillati</taxon>
        <taxon>Bacillota</taxon>
        <taxon>Clostridia</taxon>
        <taxon>Eubacteriales</taxon>
        <taxon>Clostridiaceae</taxon>
        <taxon>Clostridium</taxon>
    </lineage>
</organism>
<dbReference type="Pfam" id="PF00534">
    <property type="entry name" value="Glycos_transf_1"/>
    <property type="match status" value="1"/>
</dbReference>
<dbReference type="PANTHER" id="PTHR45947:SF3">
    <property type="entry name" value="SULFOQUINOVOSYL TRANSFERASE SQD2"/>
    <property type="match status" value="1"/>
</dbReference>
<dbReference type="Gene3D" id="3.40.50.2000">
    <property type="entry name" value="Glycogen Phosphorylase B"/>
    <property type="match status" value="2"/>
</dbReference>
<reference evidence="3 4" key="1">
    <citation type="submission" date="2024-11" db="EMBL/GenBank/DDBJ databases">
        <authorList>
            <person name="Heng Y.C."/>
            <person name="Lim A.C.H."/>
            <person name="Lee J.K.Y."/>
            <person name="Kittelmann S."/>
        </authorList>
    </citation>
    <scope>NUCLEOTIDE SEQUENCE [LARGE SCALE GENOMIC DNA]</scope>
    <source>
        <strain evidence="3 4">WILCCON 0114</strain>
    </source>
</reference>
<feature type="domain" description="Glycosyltransferase subfamily 4-like N-terminal" evidence="2">
    <location>
        <begin position="16"/>
        <end position="201"/>
    </location>
</feature>
<keyword evidence="4" id="KW-1185">Reference proteome</keyword>
<dbReference type="Proteomes" id="UP001623592">
    <property type="component" value="Unassembled WGS sequence"/>
</dbReference>
<gene>
    <name evidence="3" type="ORF">ACJDT4_15040</name>
</gene>
<dbReference type="Pfam" id="PF13579">
    <property type="entry name" value="Glyco_trans_4_4"/>
    <property type="match status" value="1"/>
</dbReference>
<evidence type="ECO:0000259" key="1">
    <source>
        <dbReference type="Pfam" id="PF00534"/>
    </source>
</evidence>
<dbReference type="InterPro" id="IPR001296">
    <property type="entry name" value="Glyco_trans_1"/>
</dbReference>
<proteinExistence type="predicted"/>
<feature type="domain" description="Glycosyl transferase family 1" evidence="1">
    <location>
        <begin position="214"/>
        <end position="383"/>
    </location>
</feature>
<comment type="caution">
    <text evidence="3">The sequence shown here is derived from an EMBL/GenBank/DDBJ whole genome shotgun (WGS) entry which is preliminary data.</text>
</comment>
<dbReference type="SUPFAM" id="SSF53756">
    <property type="entry name" value="UDP-Glycosyltransferase/glycogen phosphorylase"/>
    <property type="match status" value="1"/>
</dbReference>
<protein>
    <submittedName>
        <fullName evidence="3">Glycosyltransferase family 4 protein</fullName>
    </submittedName>
</protein>
<dbReference type="PANTHER" id="PTHR45947">
    <property type="entry name" value="SULFOQUINOVOSYL TRANSFERASE SQD2"/>
    <property type="match status" value="1"/>
</dbReference>
<dbReference type="EMBL" id="JBJIAA010000012">
    <property type="protein sequence ID" value="MFL0251732.1"/>
    <property type="molecule type" value="Genomic_DNA"/>
</dbReference>
<evidence type="ECO:0000259" key="2">
    <source>
        <dbReference type="Pfam" id="PF13579"/>
    </source>
</evidence>
<dbReference type="InterPro" id="IPR050194">
    <property type="entry name" value="Glycosyltransferase_grp1"/>
</dbReference>
<evidence type="ECO:0000313" key="3">
    <source>
        <dbReference type="EMBL" id="MFL0251732.1"/>
    </source>
</evidence>
<evidence type="ECO:0000313" key="4">
    <source>
        <dbReference type="Proteomes" id="UP001623592"/>
    </source>
</evidence>
<name>A0ABW8THF2_9CLOT</name>
<dbReference type="InterPro" id="IPR028098">
    <property type="entry name" value="Glyco_trans_4-like_N"/>
</dbReference>
<accession>A0ABW8THF2</accession>
<dbReference type="RefSeq" id="WP_406788383.1">
    <property type="nucleotide sequence ID" value="NZ_JBJIAA010000012.1"/>
</dbReference>
<sequence length="407" mass="45833">MKILFLTQYCPPEVGAPQNRIFEMAKHLKKFGHEITILTAMPNYPKGEIFDGYKGKKLVKEEIDGISIVRTSIYTSKEKTFTKRLRNYLSFTFSSVFTGAKNVGDQDVVIVESPPLFLGWSGYVISKKKKAKFIFNVSDLWPESAVKLDMLHNKMLINMSTKLEEFCYRKAAAVTGQTQGIVDNIVSRGFDKNKVHLITNGIDTELFKPENRDEKLREEWGIKDKFAVCYAGIHGIAQGLEVIINAAEILKEHENIQFVFVGEGPEKQKLINMVHEKGLNNVAFIGLQPKKNMPKIVASMDAAIIPLKKLDIFKGALPSKIFETLSSETAIVLSAEGEAERLIKSANAGIVVEPENSKKMADAILKLYENPELRDELGKNGRKYAIENYSRVNITKKMEKILLDLNK</sequence>